<dbReference type="EMBL" id="DQYG01000046">
    <property type="protein sequence ID" value="HDD31216.1"/>
    <property type="molecule type" value="Genomic_DNA"/>
</dbReference>
<comment type="catalytic activity">
    <reaction evidence="7">
        <text>L-histidinol phosphate + 2-oxoglutarate = 3-(imidazol-4-yl)-2-oxopropyl phosphate + L-glutamate</text>
        <dbReference type="Rhea" id="RHEA:23744"/>
        <dbReference type="ChEBI" id="CHEBI:16810"/>
        <dbReference type="ChEBI" id="CHEBI:29985"/>
        <dbReference type="ChEBI" id="CHEBI:57766"/>
        <dbReference type="ChEBI" id="CHEBI:57980"/>
        <dbReference type="EC" id="2.6.1.9"/>
    </reaction>
</comment>
<proteinExistence type="inferred from homology"/>
<organism evidence="9">
    <name type="scientific">Thermococcus litoralis</name>
    <dbReference type="NCBI Taxonomy" id="2265"/>
    <lineage>
        <taxon>Archaea</taxon>
        <taxon>Methanobacteriati</taxon>
        <taxon>Methanobacteriota</taxon>
        <taxon>Thermococci</taxon>
        <taxon>Thermococcales</taxon>
        <taxon>Thermococcaceae</taxon>
        <taxon>Thermococcus</taxon>
    </lineage>
</organism>
<dbReference type="GO" id="GO:0030170">
    <property type="term" value="F:pyridoxal phosphate binding"/>
    <property type="evidence" value="ECO:0007669"/>
    <property type="project" value="InterPro"/>
</dbReference>
<dbReference type="HAMAP" id="MF_01023">
    <property type="entry name" value="HisC_aminotrans_2"/>
    <property type="match status" value="1"/>
</dbReference>
<name>A0A7C0TYS5_THELI</name>
<dbReference type="SUPFAM" id="SSF53383">
    <property type="entry name" value="PLP-dependent transferases"/>
    <property type="match status" value="1"/>
</dbReference>
<dbReference type="InterPro" id="IPR015421">
    <property type="entry name" value="PyrdxlP-dep_Trfase_major"/>
</dbReference>
<evidence type="ECO:0000259" key="8">
    <source>
        <dbReference type="Pfam" id="PF00155"/>
    </source>
</evidence>
<gene>
    <name evidence="7" type="primary">hisC</name>
    <name evidence="9" type="ORF">ENF72_01135</name>
</gene>
<feature type="modified residue" description="N6-(pyridoxal phosphate)lysine" evidence="7">
    <location>
        <position position="203"/>
    </location>
</feature>
<dbReference type="NCBIfam" id="TIGR01141">
    <property type="entry name" value="hisC"/>
    <property type="match status" value="1"/>
</dbReference>
<keyword evidence="4 7" id="KW-0808">Transferase</keyword>
<reference evidence="9" key="1">
    <citation type="journal article" date="2020" name="mSystems">
        <title>Genome- and Community-Level Interaction Insights into Carbon Utilization and Element Cycling Functions of Hydrothermarchaeota in Hydrothermal Sediment.</title>
        <authorList>
            <person name="Zhou Z."/>
            <person name="Liu Y."/>
            <person name="Xu W."/>
            <person name="Pan J."/>
            <person name="Luo Z.H."/>
            <person name="Li M."/>
        </authorList>
    </citation>
    <scope>NUCLEOTIDE SEQUENCE [LARGE SCALE GENOMIC DNA]</scope>
    <source>
        <strain evidence="9">HyVt-151</strain>
    </source>
</reference>
<dbReference type="GO" id="GO:0004400">
    <property type="term" value="F:histidinol-phosphate transaminase activity"/>
    <property type="evidence" value="ECO:0007669"/>
    <property type="project" value="UniProtKB-UniRule"/>
</dbReference>
<sequence>MRIREIVKAFESYKVVEGNYRIWLDKNERPFDVPTEIKEEIFEELKNVPFNRYPHITADPLRERIAEFLGFEKENVIVGNGSDELISLLLKLFEGDHIVISSPTFGMYDFFAKLEGIDLVDVPLDERFKLQNVEDYAENAKAIFICSPNNPTGNTQEGEKIISVLETGAPVILDEAYIEFAEGSNVDLVNEYDNLIVLRTFSKAFGLAGIRVGYAVGSEEIINYLLRIKPPFSLNVISMKIAELMLDHYDVIKQNINYIIKERERIYKEFKEYAYPSEANFLLMRLNAYEFLLERGIVVRKLGGRLDGHIRVTIGKKEENDELIKALKEFLEVK</sequence>
<dbReference type="InterPro" id="IPR015422">
    <property type="entry name" value="PyrdxlP-dep_Trfase_small"/>
</dbReference>
<evidence type="ECO:0000256" key="5">
    <source>
        <dbReference type="ARBA" id="ARBA00022898"/>
    </source>
</evidence>
<dbReference type="UniPathway" id="UPA00031">
    <property type="reaction ID" value="UER00012"/>
</dbReference>
<accession>A0A7C0TYS5</accession>
<dbReference type="PANTHER" id="PTHR42885">
    <property type="entry name" value="HISTIDINOL-PHOSPHATE AMINOTRANSFERASE-RELATED"/>
    <property type="match status" value="1"/>
</dbReference>
<evidence type="ECO:0000256" key="6">
    <source>
        <dbReference type="ARBA" id="ARBA00023102"/>
    </source>
</evidence>
<feature type="domain" description="Aminotransferase class I/classII large" evidence="8">
    <location>
        <begin position="22"/>
        <end position="327"/>
    </location>
</feature>
<evidence type="ECO:0000256" key="2">
    <source>
        <dbReference type="ARBA" id="ARBA00022576"/>
    </source>
</evidence>
<dbReference type="Gene3D" id="3.90.1150.10">
    <property type="entry name" value="Aspartate Aminotransferase, domain 1"/>
    <property type="match status" value="1"/>
</dbReference>
<dbReference type="Pfam" id="PF00155">
    <property type="entry name" value="Aminotran_1_2"/>
    <property type="match status" value="1"/>
</dbReference>
<protein>
    <recommendedName>
        <fullName evidence="7">Histidinol-phosphate aminotransferase</fullName>
        <ecNumber evidence="7">2.6.1.9</ecNumber>
    </recommendedName>
    <alternativeName>
        <fullName evidence="7">Imidazole acetol-phosphate transaminase</fullName>
    </alternativeName>
</protein>
<evidence type="ECO:0000313" key="9">
    <source>
        <dbReference type="EMBL" id="HDD31216.1"/>
    </source>
</evidence>
<dbReference type="PROSITE" id="PS00599">
    <property type="entry name" value="AA_TRANSFER_CLASS_2"/>
    <property type="match status" value="1"/>
</dbReference>
<dbReference type="Proteomes" id="UP000886210">
    <property type="component" value="Unassembled WGS sequence"/>
</dbReference>
<dbReference type="AlphaFoldDB" id="A0A7C0TYS5"/>
<keyword evidence="5 7" id="KW-0663">Pyridoxal phosphate</keyword>
<keyword evidence="6 7" id="KW-0368">Histidine biosynthesis</keyword>
<dbReference type="EC" id="2.6.1.9" evidence="7"/>
<dbReference type="InterPro" id="IPR004839">
    <property type="entry name" value="Aminotransferase_I/II_large"/>
</dbReference>
<evidence type="ECO:0000256" key="4">
    <source>
        <dbReference type="ARBA" id="ARBA00022679"/>
    </source>
</evidence>
<dbReference type="GO" id="GO:0000105">
    <property type="term" value="P:L-histidine biosynthetic process"/>
    <property type="evidence" value="ECO:0007669"/>
    <property type="project" value="UniProtKB-UniRule"/>
</dbReference>
<dbReference type="Gene3D" id="3.40.640.10">
    <property type="entry name" value="Type I PLP-dependent aspartate aminotransferase-like (Major domain)"/>
    <property type="match status" value="1"/>
</dbReference>
<keyword evidence="3 7" id="KW-0028">Amino-acid biosynthesis</keyword>
<comment type="cofactor">
    <cofactor evidence="1 7">
        <name>pyridoxal 5'-phosphate</name>
        <dbReference type="ChEBI" id="CHEBI:597326"/>
    </cofactor>
</comment>
<dbReference type="PANTHER" id="PTHR42885:SF2">
    <property type="entry name" value="HISTIDINOL-PHOSPHATE AMINOTRANSFERASE"/>
    <property type="match status" value="1"/>
</dbReference>
<dbReference type="CDD" id="cd00609">
    <property type="entry name" value="AAT_like"/>
    <property type="match status" value="1"/>
</dbReference>
<dbReference type="InterPro" id="IPR015424">
    <property type="entry name" value="PyrdxlP-dep_Trfase"/>
</dbReference>
<dbReference type="InterPro" id="IPR005861">
    <property type="entry name" value="HisP_aminotrans"/>
</dbReference>
<evidence type="ECO:0000256" key="1">
    <source>
        <dbReference type="ARBA" id="ARBA00001933"/>
    </source>
</evidence>
<comment type="caution">
    <text evidence="9">The sequence shown here is derived from an EMBL/GenBank/DDBJ whole genome shotgun (WGS) entry which is preliminary data.</text>
</comment>
<evidence type="ECO:0000256" key="3">
    <source>
        <dbReference type="ARBA" id="ARBA00022605"/>
    </source>
</evidence>
<keyword evidence="2 7" id="KW-0032">Aminotransferase</keyword>
<dbReference type="InterPro" id="IPR001917">
    <property type="entry name" value="Aminotrans_II_pyridoxalP_BS"/>
</dbReference>
<comment type="pathway">
    <text evidence="7">Amino-acid biosynthesis; L-histidine biosynthesis; L-histidine from 5-phospho-alpha-D-ribose 1-diphosphate: step 7/9.</text>
</comment>
<evidence type="ECO:0000256" key="7">
    <source>
        <dbReference type="HAMAP-Rule" id="MF_01023"/>
    </source>
</evidence>
<comment type="similarity">
    <text evidence="7">Belongs to the class-II pyridoxal-phosphate-dependent aminotransferase family. Histidinol-phosphate aminotransferase subfamily.</text>
</comment>